<dbReference type="GeneID" id="17312069"/>
<dbReference type="Gene3D" id="1.25.70.10">
    <property type="entry name" value="Transcription termination factor 3, mitochondrial"/>
    <property type="match status" value="1"/>
</dbReference>
<dbReference type="InterPro" id="IPR038538">
    <property type="entry name" value="MTERF_sf"/>
</dbReference>
<reference evidence="2 4" key="1">
    <citation type="journal article" date="2012" name="Nature">
        <title>Algal genomes reveal evolutionary mosaicism and the fate of nucleomorphs.</title>
        <authorList>
            <consortium name="DOE Joint Genome Institute"/>
            <person name="Curtis B.A."/>
            <person name="Tanifuji G."/>
            <person name="Burki F."/>
            <person name="Gruber A."/>
            <person name="Irimia M."/>
            <person name="Maruyama S."/>
            <person name="Arias M.C."/>
            <person name="Ball S.G."/>
            <person name="Gile G.H."/>
            <person name="Hirakawa Y."/>
            <person name="Hopkins J.F."/>
            <person name="Kuo A."/>
            <person name="Rensing S.A."/>
            <person name="Schmutz J."/>
            <person name="Symeonidi A."/>
            <person name="Elias M."/>
            <person name="Eveleigh R.J."/>
            <person name="Herman E.K."/>
            <person name="Klute M.J."/>
            <person name="Nakayama T."/>
            <person name="Obornik M."/>
            <person name="Reyes-Prieto A."/>
            <person name="Armbrust E.V."/>
            <person name="Aves S.J."/>
            <person name="Beiko R.G."/>
            <person name="Coutinho P."/>
            <person name="Dacks J.B."/>
            <person name="Durnford D.G."/>
            <person name="Fast N.M."/>
            <person name="Green B.R."/>
            <person name="Grisdale C.J."/>
            <person name="Hempel F."/>
            <person name="Henrissat B."/>
            <person name="Hoppner M.P."/>
            <person name="Ishida K."/>
            <person name="Kim E."/>
            <person name="Koreny L."/>
            <person name="Kroth P.G."/>
            <person name="Liu Y."/>
            <person name="Malik S.B."/>
            <person name="Maier U.G."/>
            <person name="McRose D."/>
            <person name="Mock T."/>
            <person name="Neilson J.A."/>
            <person name="Onodera N.T."/>
            <person name="Poole A.M."/>
            <person name="Pritham E.J."/>
            <person name="Richards T.A."/>
            <person name="Rocap G."/>
            <person name="Roy S.W."/>
            <person name="Sarai C."/>
            <person name="Schaack S."/>
            <person name="Shirato S."/>
            <person name="Slamovits C.H."/>
            <person name="Spencer D.F."/>
            <person name="Suzuki S."/>
            <person name="Worden A.Z."/>
            <person name="Zauner S."/>
            <person name="Barry K."/>
            <person name="Bell C."/>
            <person name="Bharti A.K."/>
            <person name="Crow J.A."/>
            <person name="Grimwood J."/>
            <person name="Kramer R."/>
            <person name="Lindquist E."/>
            <person name="Lucas S."/>
            <person name="Salamov A."/>
            <person name="McFadden G.I."/>
            <person name="Lane C.E."/>
            <person name="Keeling P.J."/>
            <person name="Gray M.W."/>
            <person name="Grigoriev I.V."/>
            <person name="Archibald J.M."/>
        </authorList>
    </citation>
    <scope>NUCLEOTIDE SEQUENCE</scope>
    <source>
        <strain evidence="2 4">CCMP2712</strain>
    </source>
</reference>
<organism evidence="2">
    <name type="scientific">Guillardia theta (strain CCMP2712)</name>
    <name type="common">Cryptophyte</name>
    <dbReference type="NCBI Taxonomy" id="905079"/>
    <lineage>
        <taxon>Eukaryota</taxon>
        <taxon>Cryptophyceae</taxon>
        <taxon>Pyrenomonadales</taxon>
        <taxon>Geminigeraceae</taxon>
        <taxon>Guillardia</taxon>
    </lineage>
</organism>
<dbReference type="EMBL" id="JH992965">
    <property type="protein sequence ID" value="EKX55357.1"/>
    <property type="molecule type" value="Genomic_DNA"/>
</dbReference>
<keyword evidence="4" id="KW-1185">Reference proteome</keyword>
<accession>L1K462</accession>
<feature type="region of interest" description="Disordered" evidence="1">
    <location>
        <begin position="221"/>
        <end position="255"/>
    </location>
</feature>
<evidence type="ECO:0000313" key="4">
    <source>
        <dbReference type="Proteomes" id="UP000011087"/>
    </source>
</evidence>
<dbReference type="Proteomes" id="UP000011087">
    <property type="component" value="Unassembled WGS sequence"/>
</dbReference>
<evidence type="ECO:0000256" key="1">
    <source>
        <dbReference type="SAM" id="MobiDB-lite"/>
    </source>
</evidence>
<dbReference type="KEGG" id="gtt:GUITHDRAFT_99140"/>
<gene>
    <name evidence="2" type="ORF">GUITHDRAFT_99140</name>
</gene>
<feature type="region of interest" description="Disordered" evidence="1">
    <location>
        <begin position="332"/>
        <end position="361"/>
    </location>
</feature>
<protein>
    <submittedName>
        <fullName evidence="2 3">Uncharacterized protein</fullName>
    </submittedName>
</protein>
<reference evidence="3" key="3">
    <citation type="submission" date="2015-06" db="UniProtKB">
        <authorList>
            <consortium name="EnsemblProtists"/>
        </authorList>
    </citation>
    <scope>IDENTIFICATION</scope>
</reference>
<dbReference type="HOGENOM" id="CLU_549146_0_0_1"/>
<sequence>MRAQAHLHADVSDRPHRTLVRCLQLFLGIAVPGVTMKASWIGACPFRKRWSFFLQALLGAVTLTVGHENRKFIRWDPMPSAFAAPSSSKTAFCPALTGRAEQLASSCALSVSPRPRHLACSPPRQAAMKCLIYSMVARERRREPLLSSSFVVVASNACTFCSASKDEAERELYPDDLTRELLDDLQAWGSSRGGRRGSKSTQREDESAIAFVDEVLSSSRAAGEQLKEEEEKEEEEEEKEEEPADASEASEEEEDFELEAFATVGGRYDSELLALRREEDLILAAPFQEDLQRVLGGMGAEEPWKVIASESLGSKSFGREWRNVLTKLNKELRHDENEEEEGDEEEAAGEEETGNRGEGRRRRLTKFADMITRFSGLLAVNPQRIDDLKALLTDRMELSLKEVRYILSRRPSLLSYEVWGERGFEATVQELLKLGIKKKHLQIVLMNFPGVLTVKPKTIMSVVDVLCDEDSGGLDIEKDFLPLVRKAPWVLLFDPSR</sequence>
<name>L1K462_GUITC</name>
<dbReference type="EnsemblProtists" id="EKX55357">
    <property type="protein sequence ID" value="EKX55357"/>
    <property type="gene ID" value="GUITHDRAFT_99140"/>
</dbReference>
<feature type="compositionally biased region" description="Acidic residues" evidence="1">
    <location>
        <begin position="337"/>
        <end position="352"/>
    </location>
</feature>
<feature type="compositionally biased region" description="Acidic residues" evidence="1">
    <location>
        <begin position="227"/>
        <end position="255"/>
    </location>
</feature>
<proteinExistence type="predicted"/>
<evidence type="ECO:0000313" key="3">
    <source>
        <dbReference type="EnsemblProtists" id="EKX55357"/>
    </source>
</evidence>
<evidence type="ECO:0000313" key="2">
    <source>
        <dbReference type="EMBL" id="EKX55357.1"/>
    </source>
</evidence>
<dbReference type="AlphaFoldDB" id="L1K462"/>
<dbReference type="RefSeq" id="XP_005842337.1">
    <property type="nucleotide sequence ID" value="XM_005842280.1"/>
</dbReference>
<feature type="region of interest" description="Disordered" evidence="1">
    <location>
        <begin position="188"/>
        <end position="208"/>
    </location>
</feature>
<reference evidence="4" key="2">
    <citation type="submission" date="2012-11" db="EMBL/GenBank/DDBJ databases">
        <authorList>
            <person name="Kuo A."/>
            <person name="Curtis B.A."/>
            <person name="Tanifuji G."/>
            <person name="Burki F."/>
            <person name="Gruber A."/>
            <person name="Irimia M."/>
            <person name="Maruyama S."/>
            <person name="Arias M.C."/>
            <person name="Ball S.G."/>
            <person name="Gile G.H."/>
            <person name="Hirakawa Y."/>
            <person name="Hopkins J.F."/>
            <person name="Rensing S.A."/>
            <person name="Schmutz J."/>
            <person name="Symeonidi A."/>
            <person name="Elias M."/>
            <person name="Eveleigh R.J."/>
            <person name="Herman E.K."/>
            <person name="Klute M.J."/>
            <person name="Nakayama T."/>
            <person name="Obornik M."/>
            <person name="Reyes-Prieto A."/>
            <person name="Armbrust E.V."/>
            <person name="Aves S.J."/>
            <person name="Beiko R.G."/>
            <person name="Coutinho P."/>
            <person name="Dacks J.B."/>
            <person name="Durnford D.G."/>
            <person name="Fast N.M."/>
            <person name="Green B.R."/>
            <person name="Grisdale C."/>
            <person name="Hempe F."/>
            <person name="Henrissat B."/>
            <person name="Hoppner M.P."/>
            <person name="Ishida K.-I."/>
            <person name="Kim E."/>
            <person name="Koreny L."/>
            <person name="Kroth P.G."/>
            <person name="Liu Y."/>
            <person name="Malik S.-B."/>
            <person name="Maier U.G."/>
            <person name="McRose D."/>
            <person name="Mock T."/>
            <person name="Neilson J.A."/>
            <person name="Onodera N.T."/>
            <person name="Poole A.M."/>
            <person name="Pritham E.J."/>
            <person name="Richards T.A."/>
            <person name="Rocap G."/>
            <person name="Roy S.W."/>
            <person name="Sarai C."/>
            <person name="Schaack S."/>
            <person name="Shirato S."/>
            <person name="Slamovits C.H."/>
            <person name="Spencer D.F."/>
            <person name="Suzuki S."/>
            <person name="Worden A.Z."/>
            <person name="Zauner S."/>
            <person name="Barry K."/>
            <person name="Bell C."/>
            <person name="Bharti A.K."/>
            <person name="Crow J.A."/>
            <person name="Grimwood J."/>
            <person name="Kramer R."/>
            <person name="Lindquist E."/>
            <person name="Lucas S."/>
            <person name="Salamov A."/>
            <person name="McFadden G.I."/>
            <person name="Lane C.E."/>
            <person name="Keeling P.J."/>
            <person name="Gray M.W."/>
            <person name="Grigoriev I.V."/>
            <person name="Archibald J.M."/>
        </authorList>
    </citation>
    <scope>NUCLEOTIDE SEQUENCE</scope>
    <source>
        <strain evidence="4">CCMP2712</strain>
    </source>
</reference>
<dbReference type="PaxDb" id="55529-EKX55357"/>